<evidence type="ECO:0000256" key="1">
    <source>
        <dbReference type="SAM" id="MobiDB-lite"/>
    </source>
</evidence>
<dbReference type="EMBL" id="CAMGYJ010000008">
    <property type="protein sequence ID" value="CAI0463529.1"/>
    <property type="molecule type" value="Genomic_DNA"/>
</dbReference>
<dbReference type="AlphaFoldDB" id="A0AAV0NXS8"/>
<protein>
    <submittedName>
        <fullName evidence="2">Uncharacterized protein</fullName>
    </submittedName>
</protein>
<comment type="caution">
    <text evidence="2">The sequence shown here is derived from an EMBL/GenBank/DDBJ whole genome shotgun (WGS) entry which is preliminary data.</text>
</comment>
<name>A0AAV0NXS8_9ROSI</name>
<reference evidence="2" key="1">
    <citation type="submission" date="2022-08" db="EMBL/GenBank/DDBJ databases">
        <authorList>
            <person name="Gutierrez-Valencia J."/>
        </authorList>
    </citation>
    <scope>NUCLEOTIDE SEQUENCE</scope>
</reference>
<proteinExistence type="predicted"/>
<feature type="compositionally biased region" description="Basic and acidic residues" evidence="1">
    <location>
        <begin position="53"/>
        <end position="63"/>
    </location>
</feature>
<evidence type="ECO:0000313" key="3">
    <source>
        <dbReference type="Proteomes" id="UP001154282"/>
    </source>
</evidence>
<keyword evidence="3" id="KW-1185">Reference proteome</keyword>
<gene>
    <name evidence="2" type="ORF">LITE_LOCUS35798</name>
</gene>
<dbReference type="Proteomes" id="UP001154282">
    <property type="component" value="Unassembled WGS sequence"/>
</dbReference>
<feature type="region of interest" description="Disordered" evidence="1">
    <location>
        <begin position="14"/>
        <end position="74"/>
    </location>
</feature>
<sequence length="74" mass="8136">MGDFRHLAPCSLEAYLHDGGGGERSLRRGGRRAVQRRGEDTGEAALPSAAQEAEGHQLEAELQRRRREGVLRPS</sequence>
<evidence type="ECO:0000313" key="2">
    <source>
        <dbReference type="EMBL" id="CAI0463529.1"/>
    </source>
</evidence>
<organism evidence="2 3">
    <name type="scientific">Linum tenue</name>
    <dbReference type="NCBI Taxonomy" id="586396"/>
    <lineage>
        <taxon>Eukaryota</taxon>
        <taxon>Viridiplantae</taxon>
        <taxon>Streptophyta</taxon>
        <taxon>Embryophyta</taxon>
        <taxon>Tracheophyta</taxon>
        <taxon>Spermatophyta</taxon>
        <taxon>Magnoliopsida</taxon>
        <taxon>eudicotyledons</taxon>
        <taxon>Gunneridae</taxon>
        <taxon>Pentapetalae</taxon>
        <taxon>rosids</taxon>
        <taxon>fabids</taxon>
        <taxon>Malpighiales</taxon>
        <taxon>Linaceae</taxon>
        <taxon>Linum</taxon>
    </lineage>
</organism>
<accession>A0AAV0NXS8</accession>